<dbReference type="PANTHER" id="PTHR30472">
    <property type="entry name" value="FERRIC ENTEROBACTIN TRANSPORT SYSTEM PERMEASE PROTEIN"/>
    <property type="match status" value="1"/>
</dbReference>
<feature type="transmembrane region" description="Helical" evidence="8">
    <location>
        <begin position="221"/>
        <end position="245"/>
    </location>
</feature>
<evidence type="ECO:0000256" key="4">
    <source>
        <dbReference type="ARBA" id="ARBA00022475"/>
    </source>
</evidence>
<feature type="transmembrane region" description="Helical" evidence="8">
    <location>
        <begin position="69"/>
        <end position="91"/>
    </location>
</feature>
<gene>
    <name evidence="9" type="ORF">SAMN05443575_1184</name>
</gene>
<keyword evidence="5 8" id="KW-0812">Transmembrane</keyword>
<evidence type="ECO:0000313" key="9">
    <source>
        <dbReference type="EMBL" id="SHG03362.1"/>
    </source>
</evidence>
<evidence type="ECO:0000256" key="8">
    <source>
        <dbReference type="SAM" id="Phobius"/>
    </source>
</evidence>
<evidence type="ECO:0000256" key="1">
    <source>
        <dbReference type="ARBA" id="ARBA00004651"/>
    </source>
</evidence>
<comment type="subcellular location">
    <subcellularLocation>
        <location evidence="1">Cell membrane</location>
        <topology evidence="1">Multi-pass membrane protein</topology>
    </subcellularLocation>
</comment>
<feature type="transmembrane region" description="Helical" evidence="8">
    <location>
        <begin position="97"/>
        <end position="116"/>
    </location>
</feature>
<feature type="transmembrane region" description="Helical" evidence="8">
    <location>
        <begin position="170"/>
        <end position="189"/>
    </location>
</feature>
<dbReference type="Pfam" id="PF01032">
    <property type="entry name" value="FecCD"/>
    <property type="match status" value="1"/>
</dbReference>
<keyword evidence="10" id="KW-1185">Reference proteome</keyword>
<evidence type="ECO:0000256" key="5">
    <source>
        <dbReference type="ARBA" id="ARBA00022692"/>
    </source>
</evidence>
<dbReference type="AlphaFoldDB" id="A0A1M5GIK8"/>
<dbReference type="FunFam" id="1.10.3470.10:FF:000001">
    <property type="entry name" value="Vitamin B12 ABC transporter permease BtuC"/>
    <property type="match status" value="1"/>
</dbReference>
<dbReference type="GO" id="GO:0005886">
    <property type="term" value="C:plasma membrane"/>
    <property type="evidence" value="ECO:0007669"/>
    <property type="project" value="UniProtKB-SubCell"/>
</dbReference>
<comment type="similarity">
    <text evidence="2">Belongs to the binding-protein-dependent transport system permease family. FecCD subfamily.</text>
</comment>
<proteinExistence type="inferred from homology"/>
<feature type="transmembrane region" description="Helical" evidence="8">
    <location>
        <begin position="288"/>
        <end position="305"/>
    </location>
</feature>
<keyword evidence="3" id="KW-0813">Transport</keyword>
<protein>
    <submittedName>
        <fullName evidence="9">Iron complex transport system permease protein</fullName>
    </submittedName>
</protein>
<dbReference type="CDD" id="cd06550">
    <property type="entry name" value="TM_ABC_iron-siderophores_like"/>
    <property type="match status" value="1"/>
</dbReference>
<keyword evidence="7 8" id="KW-0472">Membrane</keyword>
<organism evidence="9 10">
    <name type="scientific">Jatrophihabitans endophyticus</name>
    <dbReference type="NCBI Taxonomy" id="1206085"/>
    <lineage>
        <taxon>Bacteria</taxon>
        <taxon>Bacillati</taxon>
        <taxon>Actinomycetota</taxon>
        <taxon>Actinomycetes</taxon>
        <taxon>Jatrophihabitantales</taxon>
        <taxon>Jatrophihabitantaceae</taxon>
        <taxon>Jatrophihabitans</taxon>
    </lineage>
</organism>
<dbReference type="EMBL" id="FQVU01000002">
    <property type="protein sequence ID" value="SHG03362.1"/>
    <property type="molecule type" value="Genomic_DNA"/>
</dbReference>
<feature type="transmembrane region" description="Helical" evidence="8">
    <location>
        <begin position="128"/>
        <end position="150"/>
    </location>
</feature>
<dbReference type="GO" id="GO:0022857">
    <property type="term" value="F:transmembrane transporter activity"/>
    <property type="evidence" value="ECO:0007669"/>
    <property type="project" value="InterPro"/>
</dbReference>
<accession>A0A1M5GIK8</accession>
<dbReference type="Gene3D" id="1.10.3470.10">
    <property type="entry name" value="ABC transporter involved in vitamin B12 uptake, BtuC"/>
    <property type="match status" value="1"/>
</dbReference>
<evidence type="ECO:0000256" key="7">
    <source>
        <dbReference type="ARBA" id="ARBA00023136"/>
    </source>
</evidence>
<reference evidence="9 10" key="1">
    <citation type="submission" date="2016-11" db="EMBL/GenBank/DDBJ databases">
        <authorList>
            <person name="Jaros S."/>
            <person name="Januszkiewicz K."/>
            <person name="Wedrychowicz H."/>
        </authorList>
    </citation>
    <scope>NUCLEOTIDE SEQUENCE [LARGE SCALE GENOMIC DNA]</scope>
    <source>
        <strain evidence="9 10">DSM 45627</strain>
    </source>
</reference>
<dbReference type="SUPFAM" id="SSF81345">
    <property type="entry name" value="ABC transporter involved in vitamin B12 uptake, BtuC"/>
    <property type="match status" value="1"/>
</dbReference>
<evidence type="ECO:0000256" key="2">
    <source>
        <dbReference type="ARBA" id="ARBA00007935"/>
    </source>
</evidence>
<evidence type="ECO:0000313" key="10">
    <source>
        <dbReference type="Proteomes" id="UP000186132"/>
    </source>
</evidence>
<sequence>MCVLSLALGTRAISPGAVFTALTDPSAPFAETIRGLRVPRTLTALAAGAALGLAGTVMQGVTRNPLADPGLLGVNAGASLLVVTAITWLGISSPVGFVWFAFAGAAVATVVVYAIASRATGGATPFRLALAGAAVTAAGTSLVTLVLLTSRTTLDQYRFWSVGSLANPDTGSLLTVLPFLLVGAALALGSGRTMNALALGEDAAVGLGQDLRRAKLVMGTAIVLLCGSATALAGPIAFVGLTVAHIARRLAGGDYRWVLPLAATLGPALLLGADVLGRLVARPGELEAGIVVAFLGAPVMIGLVRRGQVPVR</sequence>
<dbReference type="GO" id="GO:0033214">
    <property type="term" value="P:siderophore-iron import into cell"/>
    <property type="evidence" value="ECO:0007669"/>
    <property type="project" value="TreeGrafter"/>
</dbReference>
<dbReference type="InterPro" id="IPR000522">
    <property type="entry name" value="ABC_transptr_permease_BtuC"/>
</dbReference>
<dbReference type="STRING" id="1206085.SAMN05443575_1184"/>
<feature type="transmembrane region" description="Helical" evidence="8">
    <location>
        <begin position="44"/>
        <end position="62"/>
    </location>
</feature>
<evidence type="ECO:0000256" key="3">
    <source>
        <dbReference type="ARBA" id="ARBA00022448"/>
    </source>
</evidence>
<dbReference type="PANTHER" id="PTHR30472:SF1">
    <property type="entry name" value="FE(3+) DICITRATE TRANSPORT SYSTEM PERMEASE PROTEIN FECC-RELATED"/>
    <property type="match status" value="1"/>
</dbReference>
<evidence type="ECO:0000256" key="6">
    <source>
        <dbReference type="ARBA" id="ARBA00022989"/>
    </source>
</evidence>
<name>A0A1M5GIK8_9ACTN</name>
<keyword evidence="4" id="KW-1003">Cell membrane</keyword>
<dbReference type="InterPro" id="IPR037294">
    <property type="entry name" value="ABC_BtuC-like"/>
</dbReference>
<feature type="transmembrane region" description="Helical" evidence="8">
    <location>
        <begin position="257"/>
        <end position="276"/>
    </location>
</feature>
<keyword evidence="6 8" id="KW-1133">Transmembrane helix</keyword>
<dbReference type="Proteomes" id="UP000186132">
    <property type="component" value="Unassembled WGS sequence"/>
</dbReference>